<sequence>MLSHQALLPREVSTLYPNYIRYIPFYAVVVSRGERVKEVRTEALTQSVRGRLGLGRLLPLGGPDDGTWITEQAAVRALWRKAAGVPGVRLESMRIGPVPHEPVLEPAVRPPAGALPPGPLGIEAAFTGAVTTPVPQAAEQLRTILLKAADEELGLSTATVDLRVTDLHEGPESYGGPQTAENVMTPPSRNAPTRSSAPATETEPLRGPTGELADVASAVQGVARLTAPLGGHPVRVTHQDDPPARHIQIQIAVAPGSHPLEVARAVRDAVTSAATNSVRVPTTAAVLITETAA</sequence>
<evidence type="ECO:0000256" key="1">
    <source>
        <dbReference type="SAM" id="MobiDB-lite"/>
    </source>
</evidence>
<dbReference type="RefSeq" id="WP_402378301.1">
    <property type="nucleotide sequence ID" value="NZ_JBIUYY010000002.1"/>
</dbReference>
<feature type="compositionally biased region" description="Polar residues" evidence="1">
    <location>
        <begin position="179"/>
        <end position="199"/>
    </location>
</feature>
<proteinExistence type="predicted"/>
<keyword evidence="3" id="KW-1185">Reference proteome</keyword>
<evidence type="ECO:0000313" key="2">
    <source>
        <dbReference type="EMBL" id="MFJ2820778.1"/>
    </source>
</evidence>
<evidence type="ECO:0008006" key="4">
    <source>
        <dbReference type="Google" id="ProtNLM"/>
    </source>
</evidence>
<dbReference type="EMBL" id="JBIUYY010000002">
    <property type="protein sequence ID" value="MFJ2820778.1"/>
    <property type="molecule type" value="Genomic_DNA"/>
</dbReference>
<organism evidence="2 3">
    <name type="scientific">Streptomyces toxytricini</name>
    <name type="common">Actinomyces toxytricini</name>
    <dbReference type="NCBI Taxonomy" id="67369"/>
    <lineage>
        <taxon>Bacteria</taxon>
        <taxon>Bacillati</taxon>
        <taxon>Actinomycetota</taxon>
        <taxon>Actinomycetes</taxon>
        <taxon>Kitasatosporales</taxon>
        <taxon>Streptomycetaceae</taxon>
        <taxon>Streptomyces</taxon>
    </lineage>
</organism>
<accession>A0ABW8EC21</accession>
<name>A0ABW8EC21_STRT5</name>
<protein>
    <recommendedName>
        <fullName evidence="4">Nucleopolyhedrovirus P10 family protein</fullName>
    </recommendedName>
</protein>
<evidence type="ECO:0000313" key="3">
    <source>
        <dbReference type="Proteomes" id="UP001617351"/>
    </source>
</evidence>
<reference evidence="2 3" key="1">
    <citation type="submission" date="2024-10" db="EMBL/GenBank/DDBJ databases">
        <title>The Natural Products Discovery Center: Release of the First 8490 Sequenced Strains for Exploring Actinobacteria Biosynthetic Diversity.</title>
        <authorList>
            <person name="Kalkreuter E."/>
            <person name="Kautsar S.A."/>
            <person name="Yang D."/>
            <person name="Bader C.D."/>
            <person name="Teijaro C.N."/>
            <person name="Fluegel L."/>
            <person name="Davis C.M."/>
            <person name="Simpson J.R."/>
            <person name="Lauterbach L."/>
            <person name="Steele A.D."/>
            <person name="Gui C."/>
            <person name="Meng S."/>
            <person name="Li G."/>
            <person name="Viehrig K."/>
            <person name="Ye F."/>
            <person name="Su P."/>
            <person name="Kiefer A.F."/>
            <person name="Nichols A."/>
            <person name="Cepeda A.J."/>
            <person name="Yan W."/>
            <person name="Fan B."/>
            <person name="Jiang Y."/>
            <person name="Adhikari A."/>
            <person name="Zheng C.-J."/>
            <person name="Schuster L."/>
            <person name="Cowan T.M."/>
            <person name="Smanski M.J."/>
            <person name="Chevrette M.G."/>
            <person name="De Carvalho L.P.S."/>
            <person name="Shen B."/>
        </authorList>
    </citation>
    <scope>NUCLEOTIDE SEQUENCE [LARGE SCALE GENOMIC DNA]</scope>
    <source>
        <strain evidence="2 3">NPDC087220</strain>
    </source>
</reference>
<dbReference type="Proteomes" id="UP001617351">
    <property type="component" value="Unassembled WGS sequence"/>
</dbReference>
<feature type="region of interest" description="Disordered" evidence="1">
    <location>
        <begin position="167"/>
        <end position="208"/>
    </location>
</feature>
<gene>
    <name evidence="2" type="ORF">ACIO7M_06650</name>
</gene>
<comment type="caution">
    <text evidence="2">The sequence shown here is derived from an EMBL/GenBank/DDBJ whole genome shotgun (WGS) entry which is preliminary data.</text>
</comment>